<dbReference type="AlphaFoldDB" id="A0A364NJW6"/>
<feature type="transmembrane region" description="Helical" evidence="1">
    <location>
        <begin position="25"/>
        <end position="50"/>
    </location>
</feature>
<evidence type="ECO:0000256" key="1">
    <source>
        <dbReference type="SAM" id="Phobius"/>
    </source>
</evidence>
<keyword evidence="3" id="KW-1185">Reference proteome</keyword>
<keyword evidence="1" id="KW-1133">Transmembrane helix</keyword>
<name>A0A364NJW6_9GAMM</name>
<dbReference type="Proteomes" id="UP000250744">
    <property type="component" value="Unassembled WGS sequence"/>
</dbReference>
<keyword evidence="1" id="KW-0472">Membrane</keyword>
<evidence type="ECO:0000313" key="2">
    <source>
        <dbReference type="EMBL" id="RAU17185.1"/>
    </source>
</evidence>
<comment type="caution">
    <text evidence="2">The sequence shown here is derived from an EMBL/GenBank/DDBJ whole genome shotgun (WGS) entry which is preliminary data.</text>
</comment>
<reference evidence="2 3" key="1">
    <citation type="submission" date="2018-06" db="EMBL/GenBank/DDBJ databases">
        <title>Nitrincola tibetense sp. nov., isolated from Lake XuguoCo on Tibetan Plateau.</title>
        <authorList>
            <person name="Xing P."/>
        </authorList>
    </citation>
    <scope>NUCLEOTIDE SEQUENCE [LARGE SCALE GENOMIC DNA]</scope>
    <source>
        <strain evidence="3">xg18</strain>
    </source>
</reference>
<accession>A0A364NJW6</accession>
<protein>
    <submittedName>
        <fullName evidence="2">Uncharacterized protein</fullName>
    </submittedName>
</protein>
<dbReference type="EMBL" id="QKRX01000012">
    <property type="protein sequence ID" value="RAU17185.1"/>
    <property type="molecule type" value="Genomic_DNA"/>
</dbReference>
<evidence type="ECO:0000313" key="3">
    <source>
        <dbReference type="Proteomes" id="UP000250744"/>
    </source>
</evidence>
<proteinExistence type="predicted"/>
<sequence>MSALDLQKIQSIRSMLSLQRLHSHWRFLALIVILFFGLVCTVTISLWGSLKQEKELNNQRLIFQSQILERSITRTLESVESSILSLETIIPQRPLDSEHLTWLTSLRERIDHTLYFAPHIRQILVLKEKSVLIDSAGRSEGKTLDTQHIQLDQHRHSRSSNGLIILGSIDQRFVPMTDQV</sequence>
<organism evidence="2 3">
    <name type="scientific">Nitrincola tibetensis</name>
    <dbReference type="NCBI Taxonomy" id="2219697"/>
    <lineage>
        <taxon>Bacteria</taxon>
        <taxon>Pseudomonadati</taxon>
        <taxon>Pseudomonadota</taxon>
        <taxon>Gammaproteobacteria</taxon>
        <taxon>Oceanospirillales</taxon>
        <taxon>Oceanospirillaceae</taxon>
        <taxon>Nitrincola</taxon>
    </lineage>
</organism>
<keyword evidence="1" id="KW-0812">Transmembrane</keyword>
<gene>
    <name evidence="2" type="ORF">DN062_14870</name>
</gene>